<evidence type="ECO:0000313" key="4">
    <source>
        <dbReference type="Proteomes" id="UP001500567"/>
    </source>
</evidence>
<name>A0ABP7SJI8_9BACT</name>
<dbReference type="CDD" id="cd00293">
    <property type="entry name" value="USP-like"/>
    <property type="match status" value="2"/>
</dbReference>
<dbReference type="InterPro" id="IPR006015">
    <property type="entry name" value="Universal_stress_UspA"/>
</dbReference>
<dbReference type="InterPro" id="IPR014729">
    <property type="entry name" value="Rossmann-like_a/b/a_fold"/>
</dbReference>
<dbReference type="PANTHER" id="PTHR46268">
    <property type="entry name" value="STRESS RESPONSE PROTEIN NHAX"/>
    <property type="match status" value="1"/>
</dbReference>
<organism evidence="3 4">
    <name type="scientific">Hymenobacter fastidiosus</name>
    <dbReference type="NCBI Taxonomy" id="486264"/>
    <lineage>
        <taxon>Bacteria</taxon>
        <taxon>Pseudomonadati</taxon>
        <taxon>Bacteroidota</taxon>
        <taxon>Cytophagia</taxon>
        <taxon>Cytophagales</taxon>
        <taxon>Hymenobacteraceae</taxon>
        <taxon>Hymenobacter</taxon>
    </lineage>
</organism>
<dbReference type="RefSeq" id="WP_345073672.1">
    <property type="nucleotide sequence ID" value="NZ_BAABDJ010000033.1"/>
</dbReference>
<proteinExistence type="inferred from homology"/>
<keyword evidence="4" id="KW-1185">Reference proteome</keyword>
<evidence type="ECO:0000256" key="1">
    <source>
        <dbReference type="ARBA" id="ARBA00008791"/>
    </source>
</evidence>
<sequence>MQNILVPTDFSPEAHNAFELAVQLAHRTGGHITLLHVVDAPSAASGISTAGGGTTGNASRDNVFMVQLLQRTKRRMHELMAEVGRTSPGVPVQDAIAIGPVEEAVLDVIRERGIDLVVVGTQEHTPAFHLFTPDSHAERLVRLAPCPVLTVKHPAPAFEVRSIVFASDFSPEADLLVPYLRQLSTTFPEATLHLLDIVTKFDRYAAAIDQVQAFAERHQLTPYKADIFDAPQVRAGIPRYAEQAHADLVVMLTHGHTGIRHLLQDNIAESVAVQAAAPVLTFHPQEH</sequence>
<dbReference type="PANTHER" id="PTHR46268:SF6">
    <property type="entry name" value="UNIVERSAL STRESS PROTEIN UP12"/>
    <property type="match status" value="1"/>
</dbReference>
<feature type="domain" description="UspA" evidence="2">
    <location>
        <begin position="161"/>
        <end position="281"/>
    </location>
</feature>
<evidence type="ECO:0000313" key="3">
    <source>
        <dbReference type="EMBL" id="GAA4012656.1"/>
    </source>
</evidence>
<evidence type="ECO:0000259" key="2">
    <source>
        <dbReference type="Pfam" id="PF00582"/>
    </source>
</evidence>
<protein>
    <submittedName>
        <fullName evidence="3">Universal stress protein</fullName>
    </submittedName>
</protein>
<dbReference type="EMBL" id="BAABDJ010000033">
    <property type="protein sequence ID" value="GAA4012656.1"/>
    <property type="molecule type" value="Genomic_DNA"/>
</dbReference>
<dbReference type="Gene3D" id="3.40.50.620">
    <property type="entry name" value="HUPs"/>
    <property type="match status" value="2"/>
</dbReference>
<feature type="domain" description="UspA" evidence="2">
    <location>
        <begin position="1"/>
        <end position="152"/>
    </location>
</feature>
<dbReference type="Proteomes" id="UP001500567">
    <property type="component" value="Unassembled WGS sequence"/>
</dbReference>
<gene>
    <name evidence="3" type="ORF">GCM10022408_26750</name>
</gene>
<comment type="caution">
    <text evidence="3">The sequence shown here is derived from an EMBL/GenBank/DDBJ whole genome shotgun (WGS) entry which is preliminary data.</text>
</comment>
<dbReference type="SUPFAM" id="SSF52402">
    <property type="entry name" value="Adenine nucleotide alpha hydrolases-like"/>
    <property type="match status" value="2"/>
</dbReference>
<reference evidence="4" key="1">
    <citation type="journal article" date="2019" name="Int. J. Syst. Evol. Microbiol.">
        <title>The Global Catalogue of Microorganisms (GCM) 10K type strain sequencing project: providing services to taxonomists for standard genome sequencing and annotation.</title>
        <authorList>
            <consortium name="The Broad Institute Genomics Platform"/>
            <consortium name="The Broad Institute Genome Sequencing Center for Infectious Disease"/>
            <person name="Wu L."/>
            <person name="Ma J."/>
        </authorList>
    </citation>
    <scope>NUCLEOTIDE SEQUENCE [LARGE SCALE GENOMIC DNA]</scope>
    <source>
        <strain evidence="4">JCM 17224</strain>
    </source>
</reference>
<dbReference type="PRINTS" id="PR01438">
    <property type="entry name" value="UNVRSLSTRESS"/>
</dbReference>
<accession>A0ABP7SJI8</accession>
<comment type="similarity">
    <text evidence="1">Belongs to the universal stress protein A family.</text>
</comment>
<dbReference type="InterPro" id="IPR006016">
    <property type="entry name" value="UspA"/>
</dbReference>
<dbReference type="Pfam" id="PF00582">
    <property type="entry name" value="Usp"/>
    <property type="match status" value="2"/>
</dbReference>